<dbReference type="GO" id="GO:0019867">
    <property type="term" value="C:outer membrane"/>
    <property type="evidence" value="ECO:0007669"/>
    <property type="project" value="InterPro"/>
</dbReference>
<sequence>MLTKKSLLGLATVGSLAFAAVPAMAQVTAGSQEVHAYVGETFGDDLSDRRINGRTPELDDDVTYGLRYGYNFTDAWGLELSLGQTNSSVTGLPGRDTDLDLTTFDVDAVYHFNPGSRFVPYVLAGIGYASADLDRPLIGTVSGVGPVRVDDDNGFTLNAGVGAKYFITDNVSLRLDARYRYLDKVIDRFDDSLNTFETTFGVGFHF</sequence>
<protein>
    <recommendedName>
        <fullName evidence="3">Outer membrane protein beta-barrel domain-containing protein</fullName>
    </recommendedName>
</protein>
<gene>
    <name evidence="4" type="ORF">GCM10011487_19990</name>
</gene>
<feature type="chain" id="PRO_5032455871" description="Outer membrane protein beta-barrel domain-containing protein" evidence="2">
    <location>
        <begin position="26"/>
        <end position="206"/>
    </location>
</feature>
<dbReference type="PANTHER" id="PTHR36920:SF1">
    <property type="entry name" value="OUTER MEMBRANE PROTEIN W"/>
    <property type="match status" value="1"/>
</dbReference>
<name>A0A829Y9K4_9GAMM</name>
<feature type="signal peptide" evidence="2">
    <location>
        <begin position="1"/>
        <end position="25"/>
    </location>
</feature>
<dbReference type="SUPFAM" id="SSF56925">
    <property type="entry name" value="OMPA-like"/>
    <property type="match status" value="1"/>
</dbReference>
<dbReference type="Gene3D" id="2.40.160.20">
    <property type="match status" value="1"/>
</dbReference>
<organism evidence="4 5">
    <name type="scientific">Steroidobacter agaridevorans</name>
    <dbReference type="NCBI Taxonomy" id="2695856"/>
    <lineage>
        <taxon>Bacteria</taxon>
        <taxon>Pseudomonadati</taxon>
        <taxon>Pseudomonadota</taxon>
        <taxon>Gammaproteobacteria</taxon>
        <taxon>Steroidobacterales</taxon>
        <taxon>Steroidobacteraceae</taxon>
        <taxon>Steroidobacter</taxon>
    </lineage>
</organism>
<evidence type="ECO:0000259" key="3">
    <source>
        <dbReference type="Pfam" id="PF13505"/>
    </source>
</evidence>
<evidence type="ECO:0000313" key="5">
    <source>
        <dbReference type="Proteomes" id="UP000445000"/>
    </source>
</evidence>
<dbReference type="Pfam" id="PF13505">
    <property type="entry name" value="OMP_b-brl"/>
    <property type="match status" value="1"/>
</dbReference>
<accession>A0A829Y9K4</accession>
<keyword evidence="5" id="KW-1185">Reference proteome</keyword>
<dbReference type="EMBL" id="BLJN01000002">
    <property type="protein sequence ID" value="GFE79999.1"/>
    <property type="molecule type" value="Genomic_DNA"/>
</dbReference>
<comment type="caution">
    <text evidence="4">The sequence shown here is derived from an EMBL/GenBank/DDBJ whole genome shotgun (WGS) entry which is preliminary data.</text>
</comment>
<keyword evidence="1 2" id="KW-0732">Signal</keyword>
<proteinExistence type="predicted"/>
<dbReference type="PANTHER" id="PTHR36920">
    <property type="match status" value="1"/>
</dbReference>
<feature type="domain" description="Outer membrane protein beta-barrel" evidence="3">
    <location>
        <begin position="16"/>
        <end position="206"/>
    </location>
</feature>
<dbReference type="InterPro" id="IPR005618">
    <property type="entry name" value="OMPW"/>
</dbReference>
<dbReference type="InterPro" id="IPR027385">
    <property type="entry name" value="Beta-barrel_OMP"/>
</dbReference>
<evidence type="ECO:0000256" key="1">
    <source>
        <dbReference type="ARBA" id="ARBA00022729"/>
    </source>
</evidence>
<reference evidence="5" key="1">
    <citation type="submission" date="2020-01" db="EMBL/GenBank/DDBJ databases">
        <title>'Steroidobacter agaridevorans' sp. nov., agar-degrading bacteria isolated from rhizosphere soils.</title>
        <authorList>
            <person name="Ikenaga M."/>
            <person name="Kataoka M."/>
            <person name="Murouchi A."/>
            <person name="Katsuragi S."/>
            <person name="Sakai M."/>
        </authorList>
    </citation>
    <scope>NUCLEOTIDE SEQUENCE [LARGE SCALE GENOMIC DNA]</scope>
    <source>
        <strain evidence="5">YU21-B</strain>
    </source>
</reference>
<dbReference type="GO" id="GO:0055085">
    <property type="term" value="P:transmembrane transport"/>
    <property type="evidence" value="ECO:0007669"/>
    <property type="project" value="TreeGrafter"/>
</dbReference>
<evidence type="ECO:0000256" key="2">
    <source>
        <dbReference type="SAM" id="SignalP"/>
    </source>
</evidence>
<dbReference type="RefSeq" id="WP_161811747.1">
    <property type="nucleotide sequence ID" value="NZ_BLJN01000002.1"/>
</dbReference>
<dbReference type="InterPro" id="IPR011250">
    <property type="entry name" value="OMP/PagP_B-barrel"/>
</dbReference>
<evidence type="ECO:0000313" key="4">
    <source>
        <dbReference type="EMBL" id="GFE79999.1"/>
    </source>
</evidence>
<dbReference type="InterPro" id="IPR030820">
    <property type="entry name" value="OMP_myx_plus_Proteobacteria"/>
</dbReference>
<dbReference type="Proteomes" id="UP000445000">
    <property type="component" value="Unassembled WGS sequence"/>
</dbReference>
<dbReference type="NCBIfam" id="TIGR04565">
    <property type="entry name" value="OMP_myx_plus"/>
    <property type="match status" value="1"/>
</dbReference>
<dbReference type="AlphaFoldDB" id="A0A829Y9K4"/>